<organism evidence="1 2">
    <name type="scientific">Bombilactobacillus folatiphilus</name>
    <dbReference type="NCBI Taxonomy" id="2923362"/>
    <lineage>
        <taxon>Bacteria</taxon>
        <taxon>Bacillati</taxon>
        <taxon>Bacillota</taxon>
        <taxon>Bacilli</taxon>
        <taxon>Lactobacillales</taxon>
        <taxon>Lactobacillaceae</taxon>
        <taxon>Bombilactobacillus</taxon>
    </lineage>
</organism>
<dbReference type="EMBL" id="CP093366">
    <property type="protein sequence ID" value="UQS81986.1"/>
    <property type="molecule type" value="Genomic_DNA"/>
</dbReference>
<sequence>MTAGTGAQSVSPDAKFSSLLKQSSFDQLLTDTDMANLQHHVTGTTVSSGDFHLTTSAGFDPATNTWVTKLDWDPLANLSDGYVVQKAQGTADEANIFNLDWKNTPTNYGKKVKVLNVYPDDGNFLKDWLNQNTPDGQLVSGGLIDATPVSMTAFNANPSAYLKDSAGQYDYDCLYFGSHDVGGDDLSAATLTAVQTFGNTGRSVIFGHDTVRNTFHPNYASFANKLGIKSVTVNAGYPTKMGSQQIEFTPELKNGLLTKYPNDLFQNGHANVFNVSPSHDEGQFYMYNNDSGAQRWMQYVGPPYYSWGKSDPNDPHHGQLVSIGYLHKTKPYESSEYAGITTNPTDAIGDDNAYLTTNK</sequence>
<keyword evidence="2" id="KW-1185">Reference proteome</keyword>
<accession>A0ABY4P8R4</accession>
<protein>
    <submittedName>
        <fullName evidence="1">DUF5057 domain-containing protein</fullName>
    </submittedName>
</protein>
<evidence type="ECO:0000313" key="2">
    <source>
        <dbReference type="Proteomes" id="UP000831495"/>
    </source>
</evidence>
<name>A0ABY4P8R4_9LACO</name>
<dbReference type="Proteomes" id="UP000831495">
    <property type="component" value="Chromosome"/>
</dbReference>
<reference evidence="1" key="1">
    <citation type="journal article" date="2022" name="Int. J. Syst. Evol. Microbiol.">
        <title>Apilactobacillus apisilvae sp. nov., Nicolia spurrieriana gen. nov. sp. nov., Bombilactobacillus folatiphilus sp. nov. and Bombilactobacillus thymidiniphilus sp. nov., four new lactic acid bacterial isolates from stingless bees Tetragonula carbonaria and Austroplebeia australis.</title>
        <authorList>
            <person name="Oliphant S.A."/>
            <person name="Watson-Haigh N.S."/>
            <person name="Sumby K.M."/>
            <person name="Gardner J."/>
            <person name="Groom S."/>
            <person name="Jiranek V."/>
        </authorList>
    </citation>
    <scope>NUCLEOTIDE SEQUENCE</scope>
    <source>
        <strain evidence="1">SG4_D2</strain>
    </source>
</reference>
<dbReference type="RefSeq" id="WP_249514254.1">
    <property type="nucleotide sequence ID" value="NZ_CP093366.1"/>
</dbReference>
<gene>
    <name evidence="1" type="ORF">MOO45_07295</name>
</gene>
<evidence type="ECO:0000313" key="1">
    <source>
        <dbReference type="EMBL" id="UQS81986.1"/>
    </source>
</evidence>
<proteinExistence type="predicted"/>